<gene>
    <name evidence="2" type="ORF">GIB67_003333</name>
</gene>
<evidence type="ECO:0000256" key="1">
    <source>
        <dbReference type="SAM" id="MobiDB-lite"/>
    </source>
</evidence>
<reference evidence="2 3" key="1">
    <citation type="journal article" date="2020" name="IScience">
        <title>Genome Sequencing of the Endangered Kingdonia uniflora (Circaeasteraceae, Ranunculales) Reveals Potential Mechanisms of Evolutionary Specialization.</title>
        <authorList>
            <person name="Sun Y."/>
            <person name="Deng T."/>
            <person name="Zhang A."/>
            <person name="Moore M.J."/>
            <person name="Landis J.B."/>
            <person name="Lin N."/>
            <person name="Zhang H."/>
            <person name="Zhang X."/>
            <person name="Huang J."/>
            <person name="Zhang X."/>
            <person name="Sun H."/>
            <person name="Wang H."/>
        </authorList>
    </citation>
    <scope>NUCLEOTIDE SEQUENCE [LARGE SCALE GENOMIC DNA]</scope>
    <source>
        <strain evidence="2">TB1705</strain>
        <tissue evidence="2">Leaf</tissue>
    </source>
</reference>
<evidence type="ECO:0000313" key="3">
    <source>
        <dbReference type="Proteomes" id="UP000541444"/>
    </source>
</evidence>
<evidence type="ECO:0000313" key="2">
    <source>
        <dbReference type="EMBL" id="KAF6175845.1"/>
    </source>
</evidence>
<dbReference type="AlphaFoldDB" id="A0A7J7P8R5"/>
<feature type="region of interest" description="Disordered" evidence="1">
    <location>
        <begin position="1"/>
        <end position="21"/>
    </location>
</feature>
<keyword evidence="3" id="KW-1185">Reference proteome</keyword>
<dbReference type="Proteomes" id="UP000541444">
    <property type="component" value="Unassembled WGS sequence"/>
</dbReference>
<organism evidence="2 3">
    <name type="scientific">Kingdonia uniflora</name>
    <dbReference type="NCBI Taxonomy" id="39325"/>
    <lineage>
        <taxon>Eukaryota</taxon>
        <taxon>Viridiplantae</taxon>
        <taxon>Streptophyta</taxon>
        <taxon>Embryophyta</taxon>
        <taxon>Tracheophyta</taxon>
        <taxon>Spermatophyta</taxon>
        <taxon>Magnoliopsida</taxon>
        <taxon>Ranunculales</taxon>
        <taxon>Circaeasteraceae</taxon>
        <taxon>Kingdonia</taxon>
    </lineage>
</organism>
<name>A0A7J7P8R5_9MAGN</name>
<accession>A0A7J7P8R5</accession>
<sequence>MEREILQTGLRSKRADQNRNEYHSAWSQGARGLERQISSNLLWCANLYSFGIVGALAMPK</sequence>
<protein>
    <submittedName>
        <fullName evidence="2">Uncharacterized protein</fullName>
    </submittedName>
</protein>
<dbReference type="EMBL" id="JACGCM010000140">
    <property type="protein sequence ID" value="KAF6175845.1"/>
    <property type="molecule type" value="Genomic_DNA"/>
</dbReference>
<proteinExistence type="predicted"/>
<comment type="caution">
    <text evidence="2">The sequence shown here is derived from an EMBL/GenBank/DDBJ whole genome shotgun (WGS) entry which is preliminary data.</text>
</comment>